<feature type="transmembrane region" description="Helical" evidence="1">
    <location>
        <begin position="111"/>
        <end position="136"/>
    </location>
</feature>
<dbReference type="RefSeq" id="WP_079493599.1">
    <property type="nucleotide sequence ID" value="NZ_FUZT01000009.1"/>
</dbReference>
<gene>
    <name evidence="2" type="ORF">SAMN02194393_03713</name>
</gene>
<keyword evidence="1" id="KW-1133">Transmembrane helix</keyword>
<keyword evidence="1" id="KW-0812">Transmembrane</keyword>
<dbReference type="Proteomes" id="UP000190285">
    <property type="component" value="Unassembled WGS sequence"/>
</dbReference>
<keyword evidence="3" id="KW-1185">Reference proteome</keyword>
<reference evidence="2 3" key="1">
    <citation type="submission" date="2017-02" db="EMBL/GenBank/DDBJ databases">
        <authorList>
            <person name="Peterson S.W."/>
        </authorList>
    </citation>
    <scope>NUCLEOTIDE SEQUENCE [LARGE SCALE GENOMIC DNA]</scope>
    <source>
        <strain evidence="2 3">M1</strain>
    </source>
</reference>
<keyword evidence="1" id="KW-0472">Membrane</keyword>
<evidence type="ECO:0000313" key="2">
    <source>
        <dbReference type="EMBL" id="SKC82141.1"/>
    </source>
</evidence>
<evidence type="ECO:0000313" key="3">
    <source>
        <dbReference type="Proteomes" id="UP000190285"/>
    </source>
</evidence>
<accession>A0A1T5M1K2</accession>
<protein>
    <submittedName>
        <fullName evidence="2">Uncharacterized protein</fullName>
    </submittedName>
</protein>
<evidence type="ECO:0000256" key="1">
    <source>
        <dbReference type="SAM" id="Phobius"/>
    </source>
</evidence>
<feature type="transmembrane region" description="Helical" evidence="1">
    <location>
        <begin position="54"/>
        <end position="74"/>
    </location>
</feature>
<name>A0A1T5M1K2_9FIRM</name>
<organism evidence="2 3">
    <name type="scientific">Maledivibacter halophilus</name>
    <dbReference type="NCBI Taxonomy" id="36842"/>
    <lineage>
        <taxon>Bacteria</taxon>
        <taxon>Bacillati</taxon>
        <taxon>Bacillota</taxon>
        <taxon>Clostridia</taxon>
        <taxon>Peptostreptococcales</taxon>
        <taxon>Caminicellaceae</taxon>
        <taxon>Maledivibacter</taxon>
    </lineage>
</organism>
<dbReference type="OrthoDB" id="1957256at2"/>
<feature type="transmembrane region" description="Helical" evidence="1">
    <location>
        <begin position="21"/>
        <end position="42"/>
    </location>
</feature>
<sequence length="176" mass="20553">MKNSANTIKKFWRWIIGYEDTLIETICEAFTIITVINSYMMISGLDKPKIGRFTYIHLLIRLTIISTVCVIWDYEDAFQSIKKYITKMKNIKGIAKINIKKIYKNVLENKYNSICVIYTFIIVSICLVMALGPYVPKGGVKLYFNLILLFAFISITILFLYILEKIKTLFHKNPRL</sequence>
<proteinExistence type="predicted"/>
<dbReference type="AlphaFoldDB" id="A0A1T5M1K2"/>
<dbReference type="EMBL" id="FUZT01000009">
    <property type="protein sequence ID" value="SKC82141.1"/>
    <property type="molecule type" value="Genomic_DNA"/>
</dbReference>
<dbReference type="STRING" id="36842.SAMN02194393_03713"/>
<feature type="transmembrane region" description="Helical" evidence="1">
    <location>
        <begin position="142"/>
        <end position="163"/>
    </location>
</feature>